<organism evidence="2 3">
    <name type="scientific">Bos mutus</name>
    <name type="common">wild yak</name>
    <dbReference type="NCBI Taxonomy" id="72004"/>
    <lineage>
        <taxon>Eukaryota</taxon>
        <taxon>Metazoa</taxon>
        <taxon>Chordata</taxon>
        <taxon>Craniata</taxon>
        <taxon>Vertebrata</taxon>
        <taxon>Euteleostomi</taxon>
        <taxon>Mammalia</taxon>
        <taxon>Eutheria</taxon>
        <taxon>Laurasiatheria</taxon>
        <taxon>Artiodactyla</taxon>
        <taxon>Ruminantia</taxon>
        <taxon>Pecora</taxon>
        <taxon>Bovidae</taxon>
        <taxon>Bovinae</taxon>
        <taxon>Bos</taxon>
    </lineage>
</organism>
<dbReference type="AlphaFoldDB" id="A0A6B0S550"/>
<dbReference type="EMBL" id="VBQZ03000199">
    <property type="protein sequence ID" value="MXQ97678.1"/>
    <property type="molecule type" value="Genomic_DNA"/>
</dbReference>
<comment type="caution">
    <text evidence="2">The sequence shown here is derived from an EMBL/GenBank/DDBJ whole genome shotgun (WGS) entry which is preliminary data.</text>
</comment>
<evidence type="ECO:0000313" key="2">
    <source>
        <dbReference type="EMBL" id="MXQ97678.1"/>
    </source>
</evidence>
<feature type="region of interest" description="Disordered" evidence="1">
    <location>
        <begin position="1"/>
        <end position="117"/>
    </location>
</feature>
<protein>
    <submittedName>
        <fullName evidence="2">Uncharacterized protein</fullName>
    </submittedName>
</protein>
<reference evidence="2" key="1">
    <citation type="submission" date="2019-10" db="EMBL/GenBank/DDBJ databases">
        <title>The sequence and de novo assembly of the wild yak genome.</title>
        <authorList>
            <person name="Liu Y."/>
        </authorList>
    </citation>
    <scope>NUCLEOTIDE SEQUENCE [LARGE SCALE GENOMIC DNA]</scope>
    <source>
        <strain evidence="2">WY2019</strain>
    </source>
</reference>
<evidence type="ECO:0000256" key="1">
    <source>
        <dbReference type="SAM" id="MobiDB-lite"/>
    </source>
</evidence>
<sequence length="117" mass="12161">MSRAGARRREPRSARAGAGAAGADRRTSCWGRGGARHGAGDSRGCSDQRARRGSRGGGEDAWEPRLKVGLCSEPPEAPLHLQRQEPAGARGGKGRASPHGLGRGLLPASPGHRLEVL</sequence>
<evidence type="ECO:0000313" key="3">
    <source>
        <dbReference type="Proteomes" id="UP000322234"/>
    </source>
</evidence>
<dbReference type="Proteomes" id="UP000322234">
    <property type="component" value="Unassembled WGS sequence"/>
</dbReference>
<proteinExistence type="predicted"/>
<name>A0A6B0S550_9CETA</name>
<keyword evidence="3" id="KW-1185">Reference proteome</keyword>
<feature type="compositionally biased region" description="Basic and acidic residues" evidence="1">
    <location>
        <begin position="38"/>
        <end position="50"/>
    </location>
</feature>
<accession>A0A6B0S550</accession>
<gene>
    <name evidence="2" type="ORF">E5288_WYG007433</name>
</gene>